<dbReference type="RefSeq" id="WP_219059638.1">
    <property type="nucleotide sequence ID" value="NZ_JAHBBH010000062.1"/>
</dbReference>
<protein>
    <submittedName>
        <fullName evidence="2">Uncharacterized protein</fullName>
    </submittedName>
</protein>
<feature type="chain" id="PRO_5046977180" evidence="1">
    <location>
        <begin position="24"/>
        <end position="285"/>
    </location>
</feature>
<evidence type="ECO:0000313" key="2">
    <source>
        <dbReference type="EMBL" id="MBW3093680.1"/>
    </source>
</evidence>
<dbReference type="Proteomes" id="UP000700815">
    <property type="component" value="Unassembled WGS sequence"/>
</dbReference>
<keyword evidence="1" id="KW-0732">Signal</keyword>
<evidence type="ECO:0000256" key="1">
    <source>
        <dbReference type="SAM" id="SignalP"/>
    </source>
</evidence>
<feature type="signal peptide" evidence="1">
    <location>
        <begin position="1"/>
        <end position="23"/>
    </location>
</feature>
<name>A0ABS6WI18_9BIFI</name>
<feature type="non-terminal residue" evidence="2">
    <location>
        <position position="285"/>
    </location>
</feature>
<reference evidence="2 3" key="1">
    <citation type="submission" date="2021-05" db="EMBL/GenBank/DDBJ databases">
        <title>Phylogenetic classification of ten novel species belonging to the genus Bifidobacterium comprising B. colchicus sp. nov., B. abeli sp. nov., B. bicoloris sp. nov., B. guerezis sp. nov., B. rosaliae sp. nov., B. santillanensis sp. nov., B. argentati sp. nov., B. amazzoni sp. nov., B. pluviali sp. nov., and B. pinnaculum sp. nov.</title>
        <authorList>
            <person name="Lugli G.A."/>
            <person name="Ruiz Garcia L."/>
            <person name="Margolles A."/>
            <person name="Ventura M."/>
        </authorList>
    </citation>
    <scope>NUCLEOTIDE SEQUENCE [LARGE SCALE GENOMIC DNA]</scope>
    <source>
        <strain evidence="2 3">82T10</strain>
    </source>
</reference>
<proteinExistence type="predicted"/>
<accession>A0ABS6WI18</accession>
<dbReference type="EMBL" id="JAHBBH010000062">
    <property type="protein sequence ID" value="MBW3093680.1"/>
    <property type="molecule type" value="Genomic_DNA"/>
</dbReference>
<keyword evidence="3" id="KW-1185">Reference proteome</keyword>
<evidence type="ECO:0000313" key="3">
    <source>
        <dbReference type="Proteomes" id="UP000700815"/>
    </source>
</evidence>
<comment type="caution">
    <text evidence="2">The sequence shown here is derived from an EMBL/GenBank/DDBJ whole genome shotgun (WGS) entry which is preliminary data.</text>
</comment>
<gene>
    <name evidence="2" type="ORF">KIH79_12290</name>
</gene>
<sequence>MNINVRRLTAALISIATLTSAVAVGTPAATAATAPKGLIGLIEEYGSPTAKNVISSDETFHKWQNLGLVKPAGSSNSFNLSNVRKAVATIDKVNKDRQSEGLTELKISDTIMLVAAGNNEYTNYKAQQTGTWGHTGDTAHWNLSENIGLGGNVANAELVWYGAEKSEFDRAVASGKYPNLAEHRHDSHWVYRTYYDLYEIVGHKSVVLRRKVLLLGDTSLLISSAHALRATNAVLPVIDNVEIVANNFVQVVIGSVHPVGVVAMLSQIWILTRCDGPVKFAFFSS</sequence>
<organism evidence="2 3">
    <name type="scientific">Bifidobacterium miconis</name>
    <dbReference type="NCBI Taxonomy" id="2834435"/>
    <lineage>
        <taxon>Bacteria</taxon>
        <taxon>Bacillati</taxon>
        <taxon>Actinomycetota</taxon>
        <taxon>Actinomycetes</taxon>
        <taxon>Bifidobacteriales</taxon>
        <taxon>Bifidobacteriaceae</taxon>
        <taxon>Bifidobacterium</taxon>
    </lineage>
</organism>